<gene>
    <name evidence="1" type="ORF">RHS04_07816</name>
</gene>
<dbReference type="EMBL" id="JACYCC010000203">
    <property type="protein sequence ID" value="KAF8672249.1"/>
    <property type="molecule type" value="Genomic_DNA"/>
</dbReference>
<dbReference type="Proteomes" id="UP000650582">
    <property type="component" value="Unassembled WGS sequence"/>
</dbReference>
<accession>A0A8H7H1K2</accession>
<evidence type="ECO:0000313" key="2">
    <source>
        <dbReference type="Proteomes" id="UP000650582"/>
    </source>
</evidence>
<reference evidence="1" key="1">
    <citation type="submission" date="2020-09" db="EMBL/GenBank/DDBJ databases">
        <title>Comparative genome analyses of four rice-infecting Rhizoctonia solani isolates reveal extensive enrichment of homogalacturonan modification genes.</title>
        <authorList>
            <person name="Lee D.-Y."/>
            <person name="Jeon J."/>
            <person name="Kim K.-T."/>
            <person name="Cheong K."/>
            <person name="Song H."/>
            <person name="Choi G."/>
            <person name="Ko J."/>
            <person name="Opiyo S.O."/>
            <person name="Zuo S."/>
            <person name="Madhav S."/>
            <person name="Lee Y.-H."/>
            <person name="Wang G.-L."/>
        </authorList>
    </citation>
    <scope>NUCLEOTIDE SEQUENCE</scope>
    <source>
        <strain evidence="1">AG1-IA YN-7</strain>
    </source>
</reference>
<name>A0A8H7H1K2_9AGAM</name>
<organism evidence="1 2">
    <name type="scientific">Rhizoctonia solani</name>
    <dbReference type="NCBI Taxonomy" id="456999"/>
    <lineage>
        <taxon>Eukaryota</taxon>
        <taxon>Fungi</taxon>
        <taxon>Dikarya</taxon>
        <taxon>Basidiomycota</taxon>
        <taxon>Agaricomycotina</taxon>
        <taxon>Agaricomycetes</taxon>
        <taxon>Cantharellales</taxon>
        <taxon>Ceratobasidiaceae</taxon>
        <taxon>Rhizoctonia</taxon>
    </lineage>
</organism>
<dbReference type="AlphaFoldDB" id="A0A8H7H1K2"/>
<comment type="caution">
    <text evidence="1">The sequence shown here is derived from an EMBL/GenBank/DDBJ whole genome shotgun (WGS) entry which is preliminary data.</text>
</comment>
<evidence type="ECO:0000313" key="1">
    <source>
        <dbReference type="EMBL" id="KAF8672249.1"/>
    </source>
</evidence>
<sequence length="425" mass="48302">MQARLPKLTNTDLGDLKNNLCVFHAVKDIFIKTGARSCALGFLGLTKLHMLDHYAEWIRCMGTPNGYSTKISKQLHIPYVKELWKATNHVDATKQMTTYLQRRETWAIAGAQMYKAGLLPQSLWDWYKLQSRVNYQPRLCGNLVEEENKDEANDADADKDADNCEGIVISDAQAPDQIWHPVPRIYIAKTPPTSTRQITRTYLAEVHGAVRIVEATRDFLVSISPSFAQVPLDGNSKFCVWSWFRLHHNCLPFLQSLPPCIDQIRAFPLEYNNCSTITRHGHMDTVLYLAKLECWGLQRYCAGCVRAIFRLPHHLDSIYNQPLVYLQVFKPFSVPVNYPHHQLCTTSPEVSNGARVNIVVPILAVWAACHLAPQYHCMVDADNPQPLTSGNDLLSILDHLYLSCHNSDFMFALLDHWRCAGVEKA</sequence>
<protein>
    <submittedName>
        <fullName evidence="1">Zn-finger protein</fullName>
    </submittedName>
</protein>
<proteinExistence type="predicted"/>